<dbReference type="Proteomes" id="UP000516028">
    <property type="component" value="Chromosome"/>
</dbReference>
<feature type="signal peptide" evidence="2">
    <location>
        <begin position="1"/>
        <end position="25"/>
    </location>
</feature>
<evidence type="ECO:0000313" key="3">
    <source>
        <dbReference type="EMBL" id="QNP48055.1"/>
    </source>
</evidence>
<dbReference type="RefSeq" id="WP_187723732.1">
    <property type="nucleotide sequence ID" value="NZ_CP060783.1"/>
</dbReference>
<accession>A0A7H0GID9</accession>
<feature type="chain" id="PRO_5028834819" evidence="2">
    <location>
        <begin position="26"/>
        <end position="79"/>
    </location>
</feature>
<dbReference type="KEGG" id="daer:H9K75_18555"/>
<organism evidence="3 4">
    <name type="scientific">Diaphorobacter aerolatus</name>
    <dbReference type="NCBI Taxonomy" id="1288495"/>
    <lineage>
        <taxon>Bacteria</taxon>
        <taxon>Pseudomonadati</taxon>
        <taxon>Pseudomonadota</taxon>
        <taxon>Betaproteobacteria</taxon>
        <taxon>Burkholderiales</taxon>
        <taxon>Comamonadaceae</taxon>
        <taxon>Diaphorobacter</taxon>
    </lineage>
</organism>
<dbReference type="AlphaFoldDB" id="A0A7H0GID9"/>
<proteinExistence type="predicted"/>
<evidence type="ECO:0000256" key="2">
    <source>
        <dbReference type="SAM" id="SignalP"/>
    </source>
</evidence>
<gene>
    <name evidence="3" type="ORF">H9K75_18555</name>
</gene>
<keyword evidence="2" id="KW-0732">Signal</keyword>
<dbReference type="EMBL" id="CP060783">
    <property type="protein sequence ID" value="QNP48055.1"/>
    <property type="molecule type" value="Genomic_DNA"/>
</dbReference>
<evidence type="ECO:0000256" key="1">
    <source>
        <dbReference type="SAM" id="MobiDB-lite"/>
    </source>
</evidence>
<keyword evidence="4" id="KW-1185">Reference proteome</keyword>
<sequence>MRQHLFGAALCIALVGITLSTPGHATRKTKESRASATQRTKIKIEKSDSSESQTERDKRLYRECQGLPNAGACAGYTRR</sequence>
<evidence type="ECO:0000313" key="4">
    <source>
        <dbReference type="Proteomes" id="UP000516028"/>
    </source>
</evidence>
<name>A0A7H0GID9_9BURK</name>
<feature type="region of interest" description="Disordered" evidence="1">
    <location>
        <begin position="24"/>
        <end position="57"/>
    </location>
</feature>
<protein>
    <submittedName>
        <fullName evidence="3">Uncharacterized protein</fullName>
    </submittedName>
</protein>
<reference evidence="3 4" key="1">
    <citation type="submission" date="2020-08" db="EMBL/GenBank/DDBJ databases">
        <title>Genome sequence of Diaphorobacter aerolatus KACC 16536T.</title>
        <authorList>
            <person name="Hyun D.-W."/>
            <person name="Bae J.-W."/>
        </authorList>
    </citation>
    <scope>NUCLEOTIDE SEQUENCE [LARGE SCALE GENOMIC DNA]</scope>
    <source>
        <strain evidence="3 4">KACC 16536</strain>
    </source>
</reference>
<feature type="compositionally biased region" description="Basic and acidic residues" evidence="1">
    <location>
        <begin position="42"/>
        <end position="57"/>
    </location>
</feature>